<feature type="non-terminal residue" evidence="12">
    <location>
        <position position="1"/>
    </location>
</feature>
<keyword evidence="8" id="KW-0325">Glycoprotein</keyword>
<keyword evidence="4 10" id="KW-1133">Transmembrane helix</keyword>
<feature type="domain" description="G-protein coupled receptors family 1 profile" evidence="11">
    <location>
        <begin position="1226"/>
        <end position="1452"/>
    </location>
</feature>
<feature type="transmembrane region" description="Helical" evidence="10">
    <location>
        <begin position="742"/>
        <end position="767"/>
    </location>
</feature>
<feature type="transmembrane region" description="Helical" evidence="10">
    <location>
        <begin position="1323"/>
        <end position="1349"/>
    </location>
</feature>
<evidence type="ECO:0000313" key="13">
    <source>
        <dbReference type="Proteomes" id="UP001159405"/>
    </source>
</evidence>
<evidence type="ECO:0000256" key="6">
    <source>
        <dbReference type="ARBA" id="ARBA00023136"/>
    </source>
</evidence>
<organism evidence="12 13">
    <name type="scientific">Porites lobata</name>
    <dbReference type="NCBI Taxonomy" id="104759"/>
    <lineage>
        <taxon>Eukaryota</taxon>
        <taxon>Metazoa</taxon>
        <taxon>Cnidaria</taxon>
        <taxon>Anthozoa</taxon>
        <taxon>Hexacorallia</taxon>
        <taxon>Scleractinia</taxon>
        <taxon>Fungiina</taxon>
        <taxon>Poritidae</taxon>
        <taxon>Porites</taxon>
    </lineage>
</organism>
<dbReference type="EMBL" id="CALNXK010000017">
    <property type="protein sequence ID" value="CAH3104893.1"/>
    <property type="molecule type" value="Genomic_DNA"/>
</dbReference>
<dbReference type="PANTHER" id="PTHR24246:SF27">
    <property type="entry name" value="ADENOSINE RECEPTOR, ISOFORM A"/>
    <property type="match status" value="1"/>
</dbReference>
<feature type="transmembrane region" description="Helical" evidence="10">
    <location>
        <begin position="998"/>
        <end position="1017"/>
    </location>
</feature>
<proteinExistence type="predicted"/>
<dbReference type="InterPro" id="IPR000276">
    <property type="entry name" value="GPCR_Rhodpsn"/>
</dbReference>
<feature type="transmembrane region" description="Helical" evidence="10">
    <location>
        <begin position="1278"/>
        <end position="1303"/>
    </location>
</feature>
<dbReference type="PANTHER" id="PTHR24246">
    <property type="entry name" value="OLFACTORY RECEPTOR AND ADENOSINE RECEPTOR"/>
    <property type="match status" value="1"/>
</dbReference>
<keyword evidence="3 10" id="KW-0812">Transmembrane</keyword>
<keyword evidence="6 10" id="KW-0472">Membrane</keyword>
<accession>A0ABN8NEZ0</accession>
<feature type="transmembrane region" description="Helical" evidence="10">
    <location>
        <begin position="52"/>
        <end position="75"/>
    </location>
</feature>
<feature type="transmembrane region" description="Helical" evidence="10">
    <location>
        <begin position="931"/>
        <end position="955"/>
    </location>
</feature>
<evidence type="ECO:0000259" key="11">
    <source>
        <dbReference type="PROSITE" id="PS50262"/>
    </source>
</evidence>
<feature type="transmembrane region" description="Helical" evidence="10">
    <location>
        <begin position="493"/>
        <end position="515"/>
    </location>
</feature>
<evidence type="ECO:0000256" key="9">
    <source>
        <dbReference type="ARBA" id="ARBA00023224"/>
    </source>
</evidence>
<gene>
    <name evidence="12" type="ORF">PLOB_00012572</name>
</gene>
<feature type="transmembrane region" description="Helical" evidence="10">
    <location>
        <begin position="655"/>
        <end position="680"/>
    </location>
</feature>
<comment type="subcellular location">
    <subcellularLocation>
        <location evidence="1">Cell membrane</location>
        <topology evidence="1">Multi-pass membrane protein</topology>
    </subcellularLocation>
</comment>
<feature type="transmembrane region" description="Helical" evidence="10">
    <location>
        <begin position="626"/>
        <end position="643"/>
    </location>
</feature>
<feature type="transmembrane region" description="Helical" evidence="10">
    <location>
        <begin position="892"/>
        <end position="910"/>
    </location>
</feature>
<sequence length="1474" mass="168940">CSIHINILFKRRLRKRPHFLLISLAFADLLVGLIPMPLFIMNQANLLPPTAFWVYLCVDMITGLSSVFTLTAISLERLHAIARPLRHRQLTLRSYAIAIATPWIFSLKQSSRIPSEAQARKNVHLNKTLLLITAIFVLSWLPFHVSNIVDNFCASCEIFRVFIVLECQITEKRFHECFINYTTGRLLGLIDLVTVLEAILTTLNYNSSGPTAFLQDLNSDLKASRQLSSILLSTFGTVLVRSDRKGYFLQASGNKHRFQMDFNNWNLFWSFCFGLLSSLIIVGNALSISILSKRNLRKRSHFLLISLAIADLLVGLISVPFYIAVKNIPYRIGILTLSYRCVDMITGLSSIFTLAAISLERLHAISLPFRHRQLTLRSYAIAIATPWVFSLSVTSFQVLKFFFVITLMEFTSVIIISLSTPLLITCVSYCLIWRKQASRIPNEAQARKDVHLNKTLLLITTIFVLSWLPFQVLTVVFHFCISCYNYYSNKTAIIVNVVKLLQYSNSFMNFLVYCFRMPDYRKALSQISVFHLSSICPCEKTLQKAKKLFKVSLLSLSKDLLVNCFWENLSFCHFILVFSCDLRSNFQTLTRILFLCKPNHRSLSHILGFAVTVAIWPREVVACRHFILGSVATFWVMSLIVSSNQTAMLVSDMTAIMISLLKIIIGCLRGVCSAYICLIFKPFQFYKHISSWTFIENATIQRSLLLTIFFFLSKTKSAPHIFIPFTVNRRCFRQMDFNKWNVFWSLCFGLLSFLIIAGNAISISILFKRRLRKRPHFLLISLAFADLLVGLIPVPLYIISQADIPHFSLTTYVFFLFVDMFAGLSSIFTLTAISLERLHAISRPLRHRQLTSRSYAIAIATPWIFSLIVSLSYLLSVFSVITYLQFFSGTTISLSTSLLVTCISYFIIWRKQASRIPNEAQARKNIHLNKTLLLITAIFFLSWLPFYILNIVISFCISCEIFFVKVYVLKFLQYSNSFMNFLVYCFRMPDYRKALPRILAFADLLVGLIPVPLYIIIQYSRYRIFGLVYIRVDMFAGLSSVFTLAAISLERLHAIARPLRHRQLTLRSYAIAIATPWIFSLTVTLVPVFPFITSIQASSVIIISLSTPLLITCISYCIIWRKQSSRIPNDTQARKNVHLNRTLLLITAIFVLSWLPFQVLVAVLNFCISCQRLNKTLIILLYVIMLLHYSNSFMNFLVYCFRMSDYRKALSRILCFGLSSFLIIVGNALSISILFKRRLQKRPHFLLISLAFADLLVGLIAVPLYIMKQADIPHFSSTTYSVFLCVDMFAGLSSVFTLAAISLERLHAIVRPLRHRQLTLRSYAVAIAVPWIFSLIVSLSYLLSVFSVITSLQFSYVIIISLSTPLLITCISYCIIWRKQSSRIPNGAQGRKNVHLNKTLLLITATFVLSWLPFHVLKIVISFCVSCEIVPVKLYVMKFLHYSNSFMNFLVYCFRMPDYRKALSRMLHKCRCSR</sequence>
<feature type="transmembrane region" description="Helical" evidence="10">
    <location>
        <begin position="1176"/>
        <end position="1201"/>
    </location>
</feature>
<dbReference type="Gene3D" id="1.20.1070.10">
    <property type="entry name" value="Rhodopsin 7-helix transmembrane proteins"/>
    <property type="match status" value="6"/>
</dbReference>
<feature type="transmembrane region" description="Helical" evidence="10">
    <location>
        <begin position="855"/>
        <end position="886"/>
    </location>
</feature>
<dbReference type="SMART" id="SM01381">
    <property type="entry name" value="7TM_GPCR_Srsx"/>
    <property type="match status" value="1"/>
</dbReference>
<keyword evidence="9" id="KW-0807">Transducer</keyword>
<dbReference type="Pfam" id="PF00001">
    <property type="entry name" value="7tm_1"/>
    <property type="match status" value="5"/>
</dbReference>
<evidence type="ECO:0000256" key="10">
    <source>
        <dbReference type="SAM" id="Phobius"/>
    </source>
</evidence>
<feature type="transmembrane region" description="Helical" evidence="10">
    <location>
        <begin position="1435"/>
        <end position="1454"/>
    </location>
</feature>
<feature type="transmembrane region" description="Helical" evidence="10">
    <location>
        <begin position="1355"/>
        <end position="1378"/>
    </location>
</feature>
<evidence type="ECO:0000256" key="8">
    <source>
        <dbReference type="ARBA" id="ARBA00023180"/>
    </source>
</evidence>
<evidence type="ECO:0000256" key="2">
    <source>
        <dbReference type="ARBA" id="ARBA00022475"/>
    </source>
</evidence>
<keyword evidence="13" id="KW-1185">Reference proteome</keyword>
<evidence type="ECO:0000256" key="1">
    <source>
        <dbReference type="ARBA" id="ARBA00004651"/>
    </source>
</evidence>
<feature type="transmembrane region" description="Helical" evidence="10">
    <location>
        <begin position="19"/>
        <end position="40"/>
    </location>
</feature>
<feature type="domain" description="G-protein coupled receptors family 1 profile" evidence="11">
    <location>
        <begin position="758"/>
        <end position="1199"/>
    </location>
</feature>
<feature type="transmembrane region" description="Helical" evidence="10">
    <location>
        <begin position="379"/>
        <end position="404"/>
    </location>
</feature>
<feature type="transmembrane region" description="Helical" evidence="10">
    <location>
        <begin position="1142"/>
        <end position="1164"/>
    </location>
</feature>
<comment type="caution">
    <text evidence="12">The sequence shown here is derived from an EMBL/GenBank/DDBJ whole genome shotgun (WGS) entry which is preliminary data.</text>
</comment>
<feature type="domain" description="G-protein coupled receptors family 1 profile" evidence="11">
    <location>
        <begin position="1"/>
        <end position="107"/>
    </location>
</feature>
<evidence type="ECO:0000256" key="3">
    <source>
        <dbReference type="ARBA" id="ARBA00022692"/>
    </source>
</evidence>
<dbReference type="Proteomes" id="UP001159405">
    <property type="component" value="Unassembled WGS sequence"/>
</dbReference>
<dbReference type="PRINTS" id="PR00237">
    <property type="entry name" value="GPCRRHODOPSN"/>
</dbReference>
<keyword evidence="2" id="KW-1003">Cell membrane</keyword>
<feature type="transmembrane region" description="Helical" evidence="10">
    <location>
        <begin position="779"/>
        <end position="800"/>
    </location>
</feature>
<feature type="transmembrane region" description="Helical" evidence="10">
    <location>
        <begin position="455"/>
        <end position="487"/>
    </location>
</feature>
<name>A0ABN8NEZ0_9CNID</name>
<feature type="transmembrane region" description="Helical" evidence="10">
    <location>
        <begin position="1029"/>
        <end position="1049"/>
    </location>
</feature>
<protein>
    <recommendedName>
        <fullName evidence="11">G-protein coupled receptors family 1 profile domain-containing protein</fullName>
    </recommendedName>
</protein>
<keyword evidence="5" id="KW-0297">G-protein coupled receptor</keyword>
<dbReference type="InterPro" id="IPR017452">
    <property type="entry name" value="GPCR_Rhodpsn_7TM"/>
</dbReference>
<feature type="transmembrane region" description="Helical" evidence="10">
    <location>
        <begin position="128"/>
        <end position="145"/>
    </location>
</feature>
<feature type="transmembrane region" description="Helical" evidence="10">
    <location>
        <begin position="410"/>
        <end position="434"/>
    </location>
</feature>
<feature type="transmembrane region" description="Helical" evidence="10">
    <location>
        <begin position="337"/>
        <end position="359"/>
    </location>
</feature>
<feature type="transmembrane region" description="Helical" evidence="10">
    <location>
        <begin position="1399"/>
        <end position="1423"/>
    </location>
</feature>
<feature type="transmembrane region" description="Helical" evidence="10">
    <location>
        <begin position="812"/>
        <end position="835"/>
    </location>
</feature>
<dbReference type="SUPFAM" id="SSF81321">
    <property type="entry name" value="Family A G protein-coupled receptor-like"/>
    <property type="match status" value="5"/>
</dbReference>
<evidence type="ECO:0000256" key="5">
    <source>
        <dbReference type="ARBA" id="ARBA00023040"/>
    </source>
</evidence>
<dbReference type="PROSITE" id="PS50262">
    <property type="entry name" value="G_PROTEIN_RECEP_F1_2"/>
    <property type="match status" value="4"/>
</dbReference>
<evidence type="ECO:0000256" key="7">
    <source>
        <dbReference type="ARBA" id="ARBA00023170"/>
    </source>
</evidence>
<feature type="transmembrane region" description="Helical" evidence="10">
    <location>
        <begin position="1069"/>
        <end position="1092"/>
    </location>
</feature>
<feature type="transmembrane region" description="Helical" evidence="10">
    <location>
        <begin position="267"/>
        <end position="290"/>
    </location>
</feature>
<reference evidence="12 13" key="1">
    <citation type="submission" date="2022-05" db="EMBL/GenBank/DDBJ databases">
        <authorList>
            <consortium name="Genoscope - CEA"/>
            <person name="William W."/>
        </authorList>
    </citation>
    <scope>NUCLEOTIDE SEQUENCE [LARGE SCALE GENOMIC DNA]</scope>
</reference>
<feature type="transmembrane region" description="Helical" evidence="10">
    <location>
        <begin position="302"/>
        <end position="325"/>
    </location>
</feature>
<evidence type="ECO:0000313" key="12">
    <source>
        <dbReference type="EMBL" id="CAH3104893.1"/>
    </source>
</evidence>
<evidence type="ECO:0000256" key="4">
    <source>
        <dbReference type="ARBA" id="ARBA00022989"/>
    </source>
</evidence>
<feature type="domain" description="G-protein coupled receptors family 1 profile" evidence="11">
    <location>
        <begin position="283"/>
        <end position="513"/>
    </location>
</feature>
<feature type="transmembrane region" description="Helical" evidence="10">
    <location>
        <begin position="1245"/>
        <end position="1266"/>
    </location>
</feature>
<keyword evidence="7" id="KW-0675">Receptor</keyword>
<feature type="transmembrane region" description="Helical" evidence="10">
    <location>
        <begin position="1098"/>
        <end position="1121"/>
    </location>
</feature>